<sequence length="240" mass="27715">MEQANEKKRNALKYISLLFVSSVVLPLIFEAVIYNIKVIYNILLFDMFTYTCTFLFFAIFCRNEIIDLIKCSYMIIKNKIKIRNILLLFLFGSLSSIIIQIIIYLLNVHLLHIRDVDSISNYEKEIKNIIGLNNMHSIIILLTIVFFSGIVAPVIEEIIFRGLIFQSLRQKMDLKMAIILGALIFGLWHINLYTALCAFLFGIILSIFYIRFNSIFVPIVVHIGANIIGLINMIISLIIR</sequence>
<name>A0ABY7BQP5_9FIRM</name>
<dbReference type="RefSeq" id="WP_045169469.1">
    <property type="nucleotide sequence ID" value="NZ_CP113865.1"/>
</dbReference>
<protein>
    <submittedName>
        <fullName evidence="3">CPBP family intramembrane metalloprotease</fullName>
    </submittedName>
</protein>
<gene>
    <name evidence="3" type="ORF">OTK00_001202</name>
</gene>
<feature type="transmembrane region" description="Helical" evidence="1">
    <location>
        <begin position="135"/>
        <end position="155"/>
    </location>
</feature>
<accession>A0ABY7BQP5</accession>
<dbReference type="EMBL" id="CP113865">
    <property type="protein sequence ID" value="WAM34934.1"/>
    <property type="molecule type" value="Genomic_DNA"/>
</dbReference>
<dbReference type="GO" id="GO:0008237">
    <property type="term" value="F:metallopeptidase activity"/>
    <property type="evidence" value="ECO:0007669"/>
    <property type="project" value="UniProtKB-KW"/>
</dbReference>
<evidence type="ECO:0000259" key="2">
    <source>
        <dbReference type="Pfam" id="PF02517"/>
    </source>
</evidence>
<dbReference type="InterPro" id="IPR052710">
    <property type="entry name" value="CAAX_protease"/>
</dbReference>
<evidence type="ECO:0000256" key="1">
    <source>
        <dbReference type="SAM" id="Phobius"/>
    </source>
</evidence>
<feature type="domain" description="CAAX prenyl protease 2/Lysostaphin resistance protein A-like" evidence="2">
    <location>
        <begin position="142"/>
        <end position="228"/>
    </location>
</feature>
<dbReference type="Proteomes" id="UP001164909">
    <property type="component" value="Chromosome"/>
</dbReference>
<keyword evidence="3" id="KW-0378">Hydrolase</keyword>
<evidence type="ECO:0000313" key="4">
    <source>
        <dbReference type="Proteomes" id="UP001164909"/>
    </source>
</evidence>
<keyword evidence="1" id="KW-0812">Transmembrane</keyword>
<feature type="transmembrane region" description="Helical" evidence="1">
    <location>
        <begin position="82"/>
        <end position="106"/>
    </location>
</feature>
<feature type="transmembrane region" description="Helical" evidence="1">
    <location>
        <begin position="39"/>
        <end position="61"/>
    </location>
</feature>
<dbReference type="PANTHER" id="PTHR36435">
    <property type="entry name" value="SLR1288 PROTEIN"/>
    <property type="match status" value="1"/>
</dbReference>
<evidence type="ECO:0000313" key="3">
    <source>
        <dbReference type="EMBL" id="WAM34934.1"/>
    </source>
</evidence>
<keyword evidence="1" id="KW-1133">Transmembrane helix</keyword>
<dbReference type="PANTHER" id="PTHR36435:SF1">
    <property type="entry name" value="CAAX AMINO TERMINAL PROTEASE FAMILY PROTEIN"/>
    <property type="match status" value="1"/>
</dbReference>
<dbReference type="InterPro" id="IPR003675">
    <property type="entry name" value="Rce1/LyrA-like_dom"/>
</dbReference>
<proteinExistence type="predicted"/>
<dbReference type="Pfam" id="PF02517">
    <property type="entry name" value="Rce1-like"/>
    <property type="match status" value="1"/>
</dbReference>
<reference evidence="3" key="1">
    <citation type="submission" date="2022-12" db="EMBL/GenBank/DDBJ databases">
        <authorList>
            <person name="Bing R.G."/>
            <person name="Willard D.J."/>
            <person name="Manesh M.J.H."/>
            <person name="Laemthong T."/>
            <person name="Crosby J.R."/>
            <person name="Kelly R.M."/>
        </authorList>
    </citation>
    <scope>NUCLEOTIDE SEQUENCE</scope>
    <source>
        <strain evidence="3">DSM 8990</strain>
    </source>
</reference>
<feature type="transmembrane region" description="Helical" evidence="1">
    <location>
        <begin position="176"/>
        <end position="209"/>
    </location>
</feature>
<organism evidence="3 4">
    <name type="scientific">Caldicellulosiruptor morganii</name>
    <dbReference type="NCBI Taxonomy" id="1387555"/>
    <lineage>
        <taxon>Bacteria</taxon>
        <taxon>Bacillati</taxon>
        <taxon>Bacillota</taxon>
        <taxon>Bacillota incertae sedis</taxon>
        <taxon>Caldicellulosiruptorales</taxon>
        <taxon>Caldicellulosiruptoraceae</taxon>
        <taxon>Caldicellulosiruptor</taxon>
    </lineage>
</organism>
<keyword evidence="4" id="KW-1185">Reference proteome</keyword>
<keyword evidence="3" id="KW-0645">Protease</keyword>
<keyword evidence="3" id="KW-0482">Metalloprotease</keyword>
<feature type="transmembrane region" description="Helical" evidence="1">
    <location>
        <begin position="12"/>
        <end position="33"/>
    </location>
</feature>
<keyword evidence="1" id="KW-0472">Membrane</keyword>
<feature type="transmembrane region" description="Helical" evidence="1">
    <location>
        <begin position="215"/>
        <end position="239"/>
    </location>
</feature>